<feature type="region of interest" description="Disordered" evidence="1">
    <location>
        <begin position="89"/>
        <end position="125"/>
    </location>
</feature>
<reference evidence="3" key="1">
    <citation type="submission" date="2017-12" db="EMBL/GenBank/DDBJ databases">
        <title>Sequencing the genomes of 1000 Actinobacteria strains.</title>
        <authorList>
            <person name="Klenk H.-P."/>
        </authorList>
    </citation>
    <scope>NUCLEOTIDE SEQUENCE [LARGE SCALE GENOMIC DNA]</scope>
    <source>
        <strain evidence="3">DSM 44228</strain>
    </source>
</reference>
<dbReference type="InterPro" id="IPR007391">
    <property type="entry name" value="Vancomycin_resist_VanW"/>
</dbReference>
<evidence type="ECO:0000256" key="1">
    <source>
        <dbReference type="SAM" id="MobiDB-lite"/>
    </source>
</evidence>
<proteinExistence type="predicted"/>
<gene>
    <name evidence="3" type="ORF">A8926_0918</name>
</gene>
<feature type="region of interest" description="Disordered" evidence="1">
    <location>
        <begin position="1"/>
        <end position="76"/>
    </location>
</feature>
<comment type="caution">
    <text evidence="3">The sequence shown here is derived from an EMBL/GenBank/DDBJ whole genome shotgun (WGS) entry which is preliminary data.</text>
</comment>
<feature type="region of interest" description="Disordered" evidence="1">
    <location>
        <begin position="617"/>
        <end position="690"/>
    </location>
</feature>
<organism evidence="3 4">
    <name type="scientific">Saccharopolyspora spinosa</name>
    <dbReference type="NCBI Taxonomy" id="60894"/>
    <lineage>
        <taxon>Bacteria</taxon>
        <taxon>Bacillati</taxon>
        <taxon>Actinomycetota</taxon>
        <taxon>Actinomycetes</taxon>
        <taxon>Pseudonocardiales</taxon>
        <taxon>Pseudonocardiaceae</taxon>
        <taxon>Saccharopolyspora</taxon>
    </lineage>
</organism>
<dbReference type="OrthoDB" id="9813301at2"/>
<feature type="compositionally biased region" description="Polar residues" evidence="1">
    <location>
        <begin position="27"/>
        <end position="40"/>
    </location>
</feature>
<dbReference type="Pfam" id="PF04294">
    <property type="entry name" value="VanW"/>
    <property type="match status" value="1"/>
</dbReference>
<feature type="compositionally biased region" description="Basic and acidic residues" evidence="1">
    <location>
        <begin position="61"/>
        <end position="76"/>
    </location>
</feature>
<keyword evidence="4" id="KW-1185">Reference proteome</keyword>
<dbReference type="AlphaFoldDB" id="A0A2N3XRV5"/>
<name>A0A2N3XRV5_SACSN</name>
<dbReference type="Pfam" id="PF12229">
    <property type="entry name" value="PG_binding_4"/>
    <property type="match status" value="2"/>
</dbReference>
<sequence>MPENHDQPSGAEPSTERFRTELERSTGGAQPESSVEQTTRIPLVQADLEAGTRPNLPANGHKPELPKPEPESDAERTAQIAALPADFPALPIGDTQAIPRVPAEPSGWSGALPSASQPTEPDKKRRSLIRAGVAAGAAVGALTLLYVGDLALTSGTVPRGTVVAGVDIGGLDEAAAETQLREKLGPGVNEPVELRVGDRATTINPEQAGLQMDWTATVQQAGSQPLNPFTRIASLFTTHDVAPVSHGDREQLVQALEQIRPQLDRAPTEGIIRFEDAKPVAVDPVTGQAIDMQAATDEVLAHWAEDGAVRLPYTEQPVSTTREGVQRALTEVAQPAVAAPVTVRGEGKNAVLSPETIGAALRFEPDGAGGLKSSVDLPTAIGGVEPQLADTIKRSKDAEIVMAGGAPVVRPSVDGIGVDWNKSFERIDEVLRRPQDRTVQAIYVHEPAKFTTDQANQMGIREVVGEFTTNGFEAASGVNIRRVAEQVNGAIIKPGETFSLNGHTGPRGIAQGYVESGIIENGRPGRAVGGGISQFATTLYNASYFAGMQNVEHKAHSYYISRYPAGREATVFQGPTGASIIDVKFKNVAKSGIMITTRWTSSSITVTLWGTKQFDVTSQTGERTNPTEPQEKVVPPGEPCSPSKGTPGFSVNDTRTTKDLSTGKVRTETQHTVYNPQPIIHCGAPPPPPG</sequence>
<dbReference type="Proteomes" id="UP000233786">
    <property type="component" value="Unassembled WGS sequence"/>
</dbReference>
<dbReference type="RefSeq" id="WP_101376315.1">
    <property type="nucleotide sequence ID" value="NZ_CP061007.1"/>
</dbReference>
<feature type="compositionally biased region" description="Basic and acidic residues" evidence="1">
    <location>
        <begin position="14"/>
        <end position="24"/>
    </location>
</feature>
<dbReference type="STRING" id="994479.GCA_000194155_06313"/>
<dbReference type="EMBL" id="PJNB01000001">
    <property type="protein sequence ID" value="PKW13393.1"/>
    <property type="molecule type" value="Genomic_DNA"/>
</dbReference>
<evidence type="ECO:0000313" key="3">
    <source>
        <dbReference type="EMBL" id="PKW13393.1"/>
    </source>
</evidence>
<protein>
    <submittedName>
        <fullName evidence="3">Vancomycin resistance protein YoaR</fullName>
    </submittedName>
</protein>
<evidence type="ECO:0000313" key="4">
    <source>
        <dbReference type="Proteomes" id="UP000233786"/>
    </source>
</evidence>
<dbReference type="InterPro" id="IPR022029">
    <property type="entry name" value="YoaR-like_PG-bd"/>
</dbReference>
<dbReference type="InterPro" id="IPR052913">
    <property type="entry name" value="Glycopeptide_resist_protein"/>
</dbReference>
<feature type="domain" description="YoaR-like putative peptidoglycan binding" evidence="2">
    <location>
        <begin position="202"/>
        <end position="302"/>
    </location>
</feature>
<dbReference type="PANTHER" id="PTHR35788">
    <property type="entry name" value="EXPORTED PROTEIN-RELATED"/>
    <property type="match status" value="1"/>
</dbReference>
<feature type="domain" description="YoaR-like putative peptidoglycan binding" evidence="2">
    <location>
        <begin position="334"/>
        <end position="439"/>
    </location>
</feature>
<evidence type="ECO:0000259" key="2">
    <source>
        <dbReference type="Pfam" id="PF12229"/>
    </source>
</evidence>
<accession>A0A2N3XRV5</accession>
<feature type="compositionally biased region" description="Polar residues" evidence="1">
    <location>
        <begin position="617"/>
        <end position="628"/>
    </location>
</feature>
<dbReference type="PANTHER" id="PTHR35788:SF1">
    <property type="entry name" value="EXPORTED PROTEIN"/>
    <property type="match status" value="1"/>
</dbReference>